<dbReference type="AlphaFoldDB" id="A0AAE6R9W6"/>
<dbReference type="EMBL" id="CP040324">
    <property type="protein sequence ID" value="QHB27033.1"/>
    <property type="molecule type" value="Genomic_DNA"/>
</dbReference>
<name>A0AAE6R9W6_9PSED</name>
<reference evidence="1 2" key="1">
    <citation type="submission" date="2019-05" db="EMBL/GenBank/DDBJ databases">
        <title>Complete genome sequence of Pseudomonas Pseudomonas resinovorans.</title>
        <authorList>
            <person name="Chen H.-P."/>
        </authorList>
    </citation>
    <scope>NUCLEOTIDE SEQUENCE [LARGE SCALE GENOMIC DNA]</scope>
    <source>
        <strain evidence="1 2">TCU-CK1</strain>
    </source>
</reference>
<accession>A0AAE6R9W6</accession>
<evidence type="ECO:0000313" key="2">
    <source>
        <dbReference type="Proteomes" id="UP000464593"/>
    </source>
</evidence>
<proteinExistence type="predicted"/>
<evidence type="ECO:0000313" key="1">
    <source>
        <dbReference type="EMBL" id="QHB27033.1"/>
    </source>
</evidence>
<sequence length="30" mass="3452">MKRDRAMEELRALVLANNPQLTSAELDKTH</sequence>
<dbReference type="Proteomes" id="UP000464593">
    <property type="component" value="Chromosome"/>
</dbReference>
<protein>
    <submittedName>
        <fullName evidence="1">Uncharacterized protein</fullName>
    </submittedName>
</protein>
<organism evidence="1 2">
    <name type="scientific">Pseudomonas monteilii</name>
    <dbReference type="NCBI Taxonomy" id="76759"/>
    <lineage>
        <taxon>Bacteria</taxon>
        <taxon>Pseudomonadati</taxon>
        <taxon>Pseudomonadota</taxon>
        <taxon>Gammaproteobacteria</taxon>
        <taxon>Pseudomonadales</taxon>
        <taxon>Pseudomonadaceae</taxon>
        <taxon>Pseudomonas</taxon>
    </lineage>
</organism>
<gene>
    <name evidence="1" type="ORF">TCK1_1687</name>
</gene>